<evidence type="ECO:0000313" key="2">
    <source>
        <dbReference type="EMBL" id="VDK86466.1"/>
    </source>
</evidence>
<reference evidence="2 3" key="1">
    <citation type="submission" date="2018-08" db="EMBL/GenBank/DDBJ databases">
        <authorList>
            <person name="Laetsch R D."/>
            <person name="Stevens L."/>
            <person name="Kumar S."/>
            <person name="Blaxter L. M."/>
        </authorList>
    </citation>
    <scope>NUCLEOTIDE SEQUENCE [LARGE SCALE GENOMIC DNA]</scope>
</reference>
<dbReference type="EMBL" id="UYRX01000819">
    <property type="protein sequence ID" value="VDK86466.1"/>
    <property type="molecule type" value="Genomic_DNA"/>
</dbReference>
<proteinExistence type="predicted"/>
<accession>A0A3P6TE76</accession>
<organism evidence="2 3">
    <name type="scientific">Litomosoides sigmodontis</name>
    <name type="common">Filarial nematode worm</name>
    <dbReference type="NCBI Taxonomy" id="42156"/>
    <lineage>
        <taxon>Eukaryota</taxon>
        <taxon>Metazoa</taxon>
        <taxon>Ecdysozoa</taxon>
        <taxon>Nematoda</taxon>
        <taxon>Chromadorea</taxon>
        <taxon>Rhabditida</taxon>
        <taxon>Spirurina</taxon>
        <taxon>Spiruromorpha</taxon>
        <taxon>Filarioidea</taxon>
        <taxon>Onchocercidae</taxon>
        <taxon>Litomosoides</taxon>
    </lineage>
</organism>
<feature type="compositionally biased region" description="Acidic residues" evidence="1">
    <location>
        <begin position="41"/>
        <end position="60"/>
    </location>
</feature>
<dbReference type="Proteomes" id="UP000277928">
    <property type="component" value="Unassembled WGS sequence"/>
</dbReference>
<protein>
    <submittedName>
        <fullName evidence="2">Uncharacterized protein</fullName>
    </submittedName>
</protein>
<keyword evidence="3" id="KW-1185">Reference proteome</keyword>
<name>A0A3P6TE76_LITSI</name>
<sequence>MSHVTFCREKGRMLMTCRAFLSIKVNESNATESRLSSAGDEFSDSNEDEFSDSSDEDEFSDSNKDEEISDKRESLLLCRSRSFYFSNHKHMLEAEMDVGNEIGRKANLKPSRNLTNFDEFSDFSDELEDETLLESPNFNFARDYFPNAILPHWPSVQFGIDFEEPNPY</sequence>
<evidence type="ECO:0000256" key="1">
    <source>
        <dbReference type="SAM" id="MobiDB-lite"/>
    </source>
</evidence>
<dbReference type="AlphaFoldDB" id="A0A3P6TE76"/>
<gene>
    <name evidence="2" type="ORF">NLS_LOCUS7636</name>
</gene>
<evidence type="ECO:0000313" key="3">
    <source>
        <dbReference type="Proteomes" id="UP000277928"/>
    </source>
</evidence>
<feature type="region of interest" description="Disordered" evidence="1">
    <location>
        <begin position="29"/>
        <end position="69"/>
    </location>
</feature>